<accession>A0A1E7EXS7</accession>
<evidence type="ECO:0000313" key="2">
    <source>
        <dbReference type="Proteomes" id="UP000095751"/>
    </source>
</evidence>
<dbReference type="OrthoDB" id="10562839at2759"/>
<reference evidence="1 2" key="1">
    <citation type="submission" date="2016-09" db="EMBL/GenBank/DDBJ databases">
        <title>Extensive genetic diversity and differential bi-allelic expression allows diatom success in the polar Southern Ocean.</title>
        <authorList>
            <consortium name="DOE Joint Genome Institute"/>
            <person name="Mock T."/>
            <person name="Otillar R.P."/>
            <person name="Strauss J."/>
            <person name="Dupont C."/>
            <person name="Frickenhaus S."/>
            <person name="Maumus F."/>
            <person name="Mcmullan M."/>
            <person name="Sanges R."/>
            <person name="Schmutz J."/>
            <person name="Toseland A."/>
            <person name="Valas R."/>
            <person name="Veluchamy A."/>
            <person name="Ward B.J."/>
            <person name="Allen A."/>
            <person name="Barry K."/>
            <person name="Falciatore A."/>
            <person name="Ferrante M."/>
            <person name="Fortunato A.E."/>
            <person name="Gloeckner G."/>
            <person name="Gruber A."/>
            <person name="Hipkin R."/>
            <person name="Janech M."/>
            <person name="Kroth P."/>
            <person name="Leese F."/>
            <person name="Lindquist E."/>
            <person name="Lyon B.R."/>
            <person name="Martin J."/>
            <person name="Mayer C."/>
            <person name="Parker M."/>
            <person name="Quesneville H."/>
            <person name="Raymond J."/>
            <person name="Uhlig C."/>
            <person name="Valentin K.U."/>
            <person name="Worden A.Z."/>
            <person name="Armbrust E.V."/>
            <person name="Bowler C."/>
            <person name="Green B."/>
            <person name="Moulton V."/>
            <person name="Van Oosterhout C."/>
            <person name="Grigoriev I."/>
        </authorList>
    </citation>
    <scope>NUCLEOTIDE SEQUENCE [LARGE SCALE GENOMIC DNA]</scope>
    <source>
        <strain evidence="1 2">CCMP1102</strain>
    </source>
</reference>
<dbReference type="EMBL" id="KV784371">
    <property type="protein sequence ID" value="OEU10614.1"/>
    <property type="molecule type" value="Genomic_DNA"/>
</dbReference>
<dbReference type="Proteomes" id="UP000095751">
    <property type="component" value="Unassembled WGS sequence"/>
</dbReference>
<proteinExistence type="predicted"/>
<sequence>MINNGSVPSVEWCSFQNTFNCSRGDGSTDVLPPVPANNHNEEITINEDEENSQHNSNDHIVKRLDSPHSYSSVVFNNLKPSTSTKDVTKRIECKPSSSSDPYDFGLLYCGVDRHCKESPYYSLGGYCMDSIIKSNELTTTTTTTTTNHNIMSRRRRRRQQVVGQRTFFEIAEQFCNASSSSSGLVSCDCSQLDFNESKGELTCYLGPYCSYSESGCTTNVNNIGDEDEADYDTFSVCLSETFTGKAEDKLSYSYTSCYNQTMPATGYEFNYCTDFTFDIIDGPTCDIQVDGISCNSCEISIGGGVEYGENCEVFDCSNTKINYQGDRCTLFSNPILRQVSLSNYLYESKWPCPNGGCNICNKDDGNARMTNAINGNFTYSSPFFENKNVTMNCYSAMYDGMRGAFSDSNYCESLQSTVQEPCGCESSNDMNDNNDSPPSIPLSVAVPPTTSNTKIPSVDPSVSEVPVPIVSAGAVTSTNNQLPSFIGLSIAFHVIVDIIFS</sequence>
<dbReference type="AlphaFoldDB" id="A0A1E7EXS7"/>
<name>A0A1E7EXS7_9STRA</name>
<evidence type="ECO:0000313" key="1">
    <source>
        <dbReference type="EMBL" id="OEU10614.1"/>
    </source>
</evidence>
<keyword evidence="2" id="KW-1185">Reference proteome</keyword>
<dbReference type="KEGG" id="fcy:FRACYDRAFT_247155"/>
<organism evidence="1 2">
    <name type="scientific">Fragilariopsis cylindrus CCMP1102</name>
    <dbReference type="NCBI Taxonomy" id="635003"/>
    <lineage>
        <taxon>Eukaryota</taxon>
        <taxon>Sar</taxon>
        <taxon>Stramenopiles</taxon>
        <taxon>Ochrophyta</taxon>
        <taxon>Bacillariophyta</taxon>
        <taxon>Bacillariophyceae</taxon>
        <taxon>Bacillariophycidae</taxon>
        <taxon>Bacillariales</taxon>
        <taxon>Bacillariaceae</taxon>
        <taxon>Fragilariopsis</taxon>
    </lineage>
</organism>
<protein>
    <submittedName>
        <fullName evidence="1">Uncharacterized protein</fullName>
    </submittedName>
</protein>
<gene>
    <name evidence="1" type="ORF">FRACYDRAFT_247155</name>
</gene>
<dbReference type="InParanoid" id="A0A1E7EXS7"/>